<evidence type="ECO:0000313" key="2">
    <source>
        <dbReference type="Proteomes" id="UP001058072"/>
    </source>
</evidence>
<sequence>MGMQFFLRSDQHRSNFRRALNQLMSTRGETLILSTGYISSSLFNDYNHDDFFNAINDGFKNFPYTEIIIIGGMFDSNLKNQYQFEGFIKYLIYLGYKVTYYKPKNPNWHAKIAMKLTNKTPVIAIIGSSNLTAPAYAEYQDIYKNYKFNVESDLLIWDHDLLDTFDGIDIIGTNHEKEVDFEELQKQKINMLLDTLYQTLQTHDSLKTVSRNHLVTLSPNPVEMLNYLENIFFDSANLKLDAKILETICNISFELDEIQSIKKNTSVEEQRFIMNDILDMRPTLNDSKLLSLLNTKIKR</sequence>
<reference evidence="1" key="1">
    <citation type="submission" date="2021-03" db="EMBL/GenBank/DDBJ databases">
        <title>Comparative Genomics and Metabolomics in the genus Turicibacter.</title>
        <authorList>
            <person name="Maki J."/>
            <person name="Looft T."/>
        </authorList>
    </citation>
    <scope>NUCLEOTIDE SEQUENCE</scope>
    <source>
        <strain evidence="1">ISU324</strain>
    </source>
</reference>
<evidence type="ECO:0000313" key="1">
    <source>
        <dbReference type="EMBL" id="UUF07956.1"/>
    </source>
</evidence>
<dbReference type="Proteomes" id="UP001058072">
    <property type="component" value="Chromosome"/>
</dbReference>
<dbReference type="AlphaFoldDB" id="A0A9Q9CM99"/>
<name>A0A9Q9CM99_9FIRM</name>
<protein>
    <submittedName>
        <fullName evidence="1">Uncharacterized protein</fullName>
    </submittedName>
</protein>
<gene>
    <name evidence="1" type="ORF">J0J70_10080</name>
</gene>
<dbReference type="Gene3D" id="3.30.870.10">
    <property type="entry name" value="Endonuclease Chain A"/>
    <property type="match status" value="1"/>
</dbReference>
<accession>A0A9Q9CM99</accession>
<organism evidence="1 2">
    <name type="scientific">Turicibacter bilis</name>
    <dbReference type="NCBI Taxonomy" id="2735723"/>
    <lineage>
        <taxon>Bacteria</taxon>
        <taxon>Bacillati</taxon>
        <taxon>Bacillota</taxon>
        <taxon>Erysipelotrichia</taxon>
        <taxon>Erysipelotrichales</taxon>
        <taxon>Turicibacteraceae</taxon>
        <taxon>Turicibacter</taxon>
    </lineage>
</organism>
<proteinExistence type="predicted"/>
<dbReference type="RefSeq" id="WP_212724623.1">
    <property type="nucleotide sequence ID" value="NZ_CP071250.1"/>
</dbReference>
<dbReference type="EMBL" id="CP071250">
    <property type="protein sequence ID" value="UUF07956.1"/>
    <property type="molecule type" value="Genomic_DNA"/>
</dbReference>